<proteinExistence type="predicted"/>
<dbReference type="InterPro" id="IPR001119">
    <property type="entry name" value="SLH_dom"/>
</dbReference>
<evidence type="ECO:0000259" key="1">
    <source>
        <dbReference type="PROSITE" id="PS51272"/>
    </source>
</evidence>
<name>A0ABM9B7H6_9BACL</name>
<feature type="domain" description="SLH" evidence="1">
    <location>
        <begin position="1"/>
        <end position="62"/>
    </location>
</feature>
<accession>A0ABM9B7H6</accession>
<reference evidence="2" key="1">
    <citation type="submission" date="2021-12" db="EMBL/GenBank/DDBJ databases">
        <authorList>
            <person name="Criscuolo A."/>
        </authorList>
    </citation>
    <scope>NUCLEOTIDE SEQUENCE</scope>
    <source>
        <strain evidence="2">CIP111894</strain>
    </source>
</reference>
<dbReference type="Proteomes" id="UP000838749">
    <property type="component" value="Unassembled WGS sequence"/>
</dbReference>
<gene>
    <name evidence="2" type="ORF">PAECIP111894_00589</name>
</gene>
<comment type="caution">
    <text evidence="2">The sequence shown here is derived from an EMBL/GenBank/DDBJ whole genome shotgun (WGS) entry which is preliminary data.</text>
</comment>
<protein>
    <recommendedName>
        <fullName evidence="1">SLH domain-containing protein</fullName>
    </recommendedName>
</protein>
<keyword evidence="3" id="KW-1185">Reference proteome</keyword>
<sequence length="79" mass="8463">MSFSDVPAKAWYASALSIAKQAGYYKGFPDNKAKADTEVTRQDAATLIASVFSLEPGTKASQPDVQAKLFLQLGAMQYG</sequence>
<evidence type="ECO:0000313" key="3">
    <source>
        <dbReference type="Proteomes" id="UP000838749"/>
    </source>
</evidence>
<evidence type="ECO:0000313" key="2">
    <source>
        <dbReference type="EMBL" id="CAH1054444.1"/>
    </source>
</evidence>
<dbReference type="RefSeq" id="WP_234531161.1">
    <property type="nucleotide sequence ID" value="NZ_CAKMAB010000003.1"/>
</dbReference>
<organism evidence="2 3">
    <name type="scientific">Paenibacillus pseudetheri</name>
    <dbReference type="NCBI Taxonomy" id="2897682"/>
    <lineage>
        <taxon>Bacteria</taxon>
        <taxon>Bacillati</taxon>
        <taxon>Bacillota</taxon>
        <taxon>Bacilli</taxon>
        <taxon>Bacillales</taxon>
        <taxon>Paenibacillaceae</taxon>
        <taxon>Paenibacillus</taxon>
    </lineage>
</organism>
<dbReference type="Pfam" id="PF00395">
    <property type="entry name" value="SLH"/>
    <property type="match status" value="1"/>
</dbReference>
<dbReference type="PROSITE" id="PS51272">
    <property type="entry name" value="SLH"/>
    <property type="match status" value="1"/>
</dbReference>
<dbReference type="EMBL" id="CAKMAB010000003">
    <property type="protein sequence ID" value="CAH1054444.1"/>
    <property type="molecule type" value="Genomic_DNA"/>
</dbReference>